<dbReference type="SUPFAM" id="SSF51735">
    <property type="entry name" value="NAD(P)-binding Rossmann-fold domains"/>
    <property type="match status" value="1"/>
</dbReference>
<dbReference type="Pfam" id="PF00984">
    <property type="entry name" value="UDPG_MGDP_dh"/>
    <property type="match status" value="1"/>
</dbReference>
<dbReference type="PIRSF" id="PIRSF000124">
    <property type="entry name" value="UDPglc_GDPman_dh"/>
    <property type="match status" value="1"/>
</dbReference>
<evidence type="ECO:0000256" key="3">
    <source>
        <dbReference type="PIRNR" id="PIRNR000124"/>
    </source>
</evidence>
<dbReference type="NCBIfam" id="TIGR03026">
    <property type="entry name" value="NDP-sugDHase"/>
    <property type="match status" value="1"/>
</dbReference>
<dbReference type="InterPro" id="IPR014027">
    <property type="entry name" value="UDP-Glc/GDP-Man_DH_C"/>
</dbReference>
<name>A0A1K1QWM3_9FLAO</name>
<keyword evidence="6" id="KW-1185">Reference proteome</keyword>
<proteinExistence type="inferred from homology"/>
<dbReference type="OrthoDB" id="9803238at2"/>
<dbReference type="AlphaFoldDB" id="A0A1K1QWM3"/>
<dbReference type="PIRSF" id="PIRSF500136">
    <property type="entry name" value="UDP_ManNAc_DH"/>
    <property type="match status" value="1"/>
</dbReference>
<dbReference type="RefSeq" id="WP_072318109.1">
    <property type="nucleotide sequence ID" value="NZ_FPJE01000016.1"/>
</dbReference>
<dbReference type="STRING" id="1150368.SAMN02927921_02905"/>
<feature type="domain" description="UDP-glucose/GDP-mannose dehydrogenase C-terminal" evidence="4">
    <location>
        <begin position="313"/>
        <end position="401"/>
    </location>
</feature>
<sequence>MKKPEVVMVGLGYIGLPTAALIAQKEVFVHGVDINPSVVETIHEGKIHIIEPELDKAVAESVKNGYLKAALTPVEADIYLIVVPTPFKGKNEPDISFVESATKAVIPLLKEGDLYIIESTSPVGTTEKMQELIYSERPELKDKINIAYCPERVLPGNVMYELVHNDRVIGGIDQKSTEKAAAFYSRFVKGDLHRTNARTAEMCKLVENSSRDVQIAFANELSIICDKAGVNVWELISLANRHPRVNILKPGCGVGGHCIAVDPYFIVSDYPMESQLIGKAREINNYKAFWCAEKIQTAKLEFELRHGRKPSIALMGLAFKPNIDDLRESPAKYIVQKVLQNANNEEYYIVEPNISEHKVFKLTDYKDAVKKADILVFLVGHNEFKDLKITEDKVVLDFCGVY</sequence>
<dbReference type="SUPFAM" id="SSF52413">
    <property type="entry name" value="UDP-glucose/GDP-mannose dehydrogenase C-terminal domain"/>
    <property type="match status" value="1"/>
</dbReference>
<dbReference type="SMART" id="SM00984">
    <property type="entry name" value="UDPG_MGDP_dh_C"/>
    <property type="match status" value="1"/>
</dbReference>
<dbReference type="GO" id="GO:0000271">
    <property type="term" value="P:polysaccharide biosynthetic process"/>
    <property type="evidence" value="ECO:0007669"/>
    <property type="project" value="InterPro"/>
</dbReference>
<dbReference type="GO" id="GO:0051287">
    <property type="term" value="F:NAD binding"/>
    <property type="evidence" value="ECO:0007669"/>
    <property type="project" value="InterPro"/>
</dbReference>
<dbReference type="Gene3D" id="3.40.50.720">
    <property type="entry name" value="NAD(P)-binding Rossmann-like Domain"/>
    <property type="match status" value="2"/>
</dbReference>
<keyword evidence="1" id="KW-0560">Oxidoreductase</keyword>
<dbReference type="Pfam" id="PF03721">
    <property type="entry name" value="UDPG_MGDP_dh_N"/>
    <property type="match status" value="1"/>
</dbReference>
<dbReference type="InterPro" id="IPR008927">
    <property type="entry name" value="6-PGluconate_DH-like_C_sf"/>
</dbReference>
<dbReference type="InterPro" id="IPR028359">
    <property type="entry name" value="UDP_ManNAc/GlcNAc_DH"/>
</dbReference>
<dbReference type="InterPro" id="IPR036220">
    <property type="entry name" value="UDP-Glc/GDP-Man_DH_C_sf"/>
</dbReference>
<dbReference type="PANTHER" id="PTHR43491:SF1">
    <property type="entry name" value="UDP-N-ACETYL-D-MANNOSAMINE DEHYDROGENASE"/>
    <property type="match status" value="1"/>
</dbReference>
<organism evidence="5 6">
    <name type="scientific">Sinomicrobium oceani</name>
    <dbReference type="NCBI Taxonomy" id="1150368"/>
    <lineage>
        <taxon>Bacteria</taxon>
        <taxon>Pseudomonadati</taxon>
        <taxon>Bacteroidota</taxon>
        <taxon>Flavobacteriia</taxon>
        <taxon>Flavobacteriales</taxon>
        <taxon>Flavobacteriaceae</taxon>
        <taxon>Sinomicrobium</taxon>
    </lineage>
</organism>
<dbReference type="InterPro" id="IPR017476">
    <property type="entry name" value="UDP-Glc/GDP-Man"/>
</dbReference>
<evidence type="ECO:0000256" key="2">
    <source>
        <dbReference type="ARBA" id="ARBA00023027"/>
    </source>
</evidence>
<reference evidence="5 6" key="1">
    <citation type="submission" date="2016-11" db="EMBL/GenBank/DDBJ databases">
        <authorList>
            <person name="Jaros S."/>
            <person name="Januszkiewicz K."/>
            <person name="Wedrychowicz H."/>
        </authorList>
    </citation>
    <scope>NUCLEOTIDE SEQUENCE [LARGE SCALE GENOMIC DNA]</scope>
    <source>
        <strain evidence="5 6">CGMCC 1.12145</strain>
    </source>
</reference>
<dbReference type="PANTHER" id="PTHR43491">
    <property type="entry name" value="UDP-N-ACETYL-D-MANNOSAMINE DEHYDROGENASE"/>
    <property type="match status" value="1"/>
</dbReference>
<dbReference type="GO" id="GO:0016616">
    <property type="term" value="F:oxidoreductase activity, acting on the CH-OH group of donors, NAD or NADP as acceptor"/>
    <property type="evidence" value="ECO:0007669"/>
    <property type="project" value="InterPro"/>
</dbReference>
<dbReference type="InterPro" id="IPR001732">
    <property type="entry name" value="UDP-Glc/GDP-Man_DH_N"/>
</dbReference>
<evidence type="ECO:0000313" key="6">
    <source>
        <dbReference type="Proteomes" id="UP000182248"/>
    </source>
</evidence>
<accession>A0A1K1QWM3</accession>
<dbReference type="EMBL" id="FPJE01000016">
    <property type="protein sequence ID" value="SFW64027.1"/>
    <property type="molecule type" value="Genomic_DNA"/>
</dbReference>
<dbReference type="Proteomes" id="UP000182248">
    <property type="component" value="Unassembled WGS sequence"/>
</dbReference>
<keyword evidence="2" id="KW-0520">NAD</keyword>
<protein>
    <submittedName>
        <fullName evidence="5">UDP-N-acetyl-D-mannosaminuronic acid dehydrogenase</fullName>
    </submittedName>
</protein>
<comment type="similarity">
    <text evidence="3">Belongs to the UDP-glucose/GDP-mannose dehydrogenase family.</text>
</comment>
<dbReference type="SUPFAM" id="SSF48179">
    <property type="entry name" value="6-phosphogluconate dehydrogenase C-terminal domain-like"/>
    <property type="match status" value="1"/>
</dbReference>
<dbReference type="Pfam" id="PF03720">
    <property type="entry name" value="UDPG_MGDP_dh_C"/>
    <property type="match status" value="1"/>
</dbReference>
<dbReference type="InterPro" id="IPR036291">
    <property type="entry name" value="NAD(P)-bd_dom_sf"/>
</dbReference>
<dbReference type="NCBIfam" id="NF008286">
    <property type="entry name" value="PRK11064.1"/>
    <property type="match status" value="1"/>
</dbReference>
<evidence type="ECO:0000259" key="4">
    <source>
        <dbReference type="SMART" id="SM00984"/>
    </source>
</evidence>
<dbReference type="GO" id="GO:0016628">
    <property type="term" value="F:oxidoreductase activity, acting on the CH-CH group of donors, NAD or NADP as acceptor"/>
    <property type="evidence" value="ECO:0007669"/>
    <property type="project" value="InterPro"/>
</dbReference>
<evidence type="ECO:0000313" key="5">
    <source>
        <dbReference type="EMBL" id="SFW64027.1"/>
    </source>
</evidence>
<dbReference type="InterPro" id="IPR014026">
    <property type="entry name" value="UDP-Glc/GDP-Man_DH_dimer"/>
</dbReference>
<gene>
    <name evidence="5" type="ORF">SAMN02927921_02905</name>
</gene>
<evidence type="ECO:0000256" key="1">
    <source>
        <dbReference type="ARBA" id="ARBA00023002"/>
    </source>
</evidence>